<comment type="caution">
    <text evidence="1">The sequence shown here is derived from an EMBL/GenBank/DDBJ whole genome shotgun (WGS) entry which is preliminary data.</text>
</comment>
<name>A0ABW0MDM8_9BURK</name>
<evidence type="ECO:0000313" key="1">
    <source>
        <dbReference type="EMBL" id="MFC5476323.1"/>
    </source>
</evidence>
<dbReference type="Gene3D" id="3.40.50.300">
    <property type="entry name" value="P-loop containing nucleotide triphosphate hydrolases"/>
    <property type="match status" value="1"/>
</dbReference>
<keyword evidence="2" id="KW-1185">Reference proteome</keyword>
<dbReference type="RefSeq" id="WP_379000412.1">
    <property type="nucleotide sequence ID" value="NZ_JBHSMT010000030.1"/>
</dbReference>
<dbReference type="InterPro" id="IPR027417">
    <property type="entry name" value="P-loop_NTPase"/>
</dbReference>
<accession>A0ABW0MDM8</accession>
<organism evidence="1 2">
    <name type="scientific">Paraherbaspirillum soli</name>
    <dbReference type="NCBI Taxonomy" id="631222"/>
    <lineage>
        <taxon>Bacteria</taxon>
        <taxon>Pseudomonadati</taxon>
        <taxon>Pseudomonadota</taxon>
        <taxon>Betaproteobacteria</taxon>
        <taxon>Burkholderiales</taxon>
        <taxon>Oxalobacteraceae</taxon>
        <taxon>Paraherbaspirillum</taxon>
    </lineage>
</organism>
<reference evidence="2" key="1">
    <citation type="journal article" date="2019" name="Int. J. Syst. Evol. Microbiol.">
        <title>The Global Catalogue of Microorganisms (GCM) 10K type strain sequencing project: providing services to taxonomists for standard genome sequencing and annotation.</title>
        <authorList>
            <consortium name="The Broad Institute Genomics Platform"/>
            <consortium name="The Broad Institute Genome Sequencing Center for Infectious Disease"/>
            <person name="Wu L."/>
            <person name="Ma J."/>
        </authorList>
    </citation>
    <scope>NUCLEOTIDE SEQUENCE [LARGE SCALE GENOMIC DNA]</scope>
    <source>
        <strain evidence="2">JCM 17066</strain>
    </source>
</reference>
<dbReference type="EMBL" id="JBHSMT010000030">
    <property type="protein sequence ID" value="MFC5476323.1"/>
    <property type="molecule type" value="Genomic_DNA"/>
</dbReference>
<dbReference type="Pfam" id="PF13671">
    <property type="entry name" value="AAA_33"/>
    <property type="match status" value="1"/>
</dbReference>
<gene>
    <name evidence="1" type="ORF">ACFPM8_20355</name>
</gene>
<protein>
    <submittedName>
        <fullName evidence="1">AAA family ATPase</fullName>
    </submittedName>
</protein>
<dbReference type="Proteomes" id="UP001596045">
    <property type="component" value="Unassembled WGS sequence"/>
</dbReference>
<dbReference type="SUPFAM" id="SSF52540">
    <property type="entry name" value="P-loop containing nucleoside triphosphate hydrolases"/>
    <property type="match status" value="1"/>
</dbReference>
<evidence type="ECO:0000313" key="2">
    <source>
        <dbReference type="Proteomes" id="UP001596045"/>
    </source>
</evidence>
<proteinExistence type="predicted"/>
<sequence>MTNIQTVHLIYGPLGAGKSTYARKIAAETSAVRFSIDEWMHTLFGDDQPAQKDSAWINWAMTRVTRCETLIWSSSMQILTSGRDVILDLGLLRATDRDRLSSLVEASGHRVLPCFVDADRSVRRQRVLQRNVEQGDTYSFDVTPAMFDAMEMFFERPTAEELRRSIKTLPSN</sequence>